<keyword evidence="16" id="KW-1185">Reference proteome</keyword>
<feature type="domain" description="Calcineurin-like phosphoesterase" evidence="13">
    <location>
        <begin position="25"/>
        <end position="302"/>
    </location>
</feature>
<feature type="signal peptide" evidence="12">
    <location>
        <begin position="1"/>
        <end position="18"/>
    </location>
</feature>
<organism evidence="15 16">
    <name type="scientific">Owenia fusiformis</name>
    <name type="common">Polychaete worm</name>
    <dbReference type="NCBI Taxonomy" id="6347"/>
    <lineage>
        <taxon>Eukaryota</taxon>
        <taxon>Metazoa</taxon>
        <taxon>Spiralia</taxon>
        <taxon>Lophotrochozoa</taxon>
        <taxon>Annelida</taxon>
        <taxon>Polychaeta</taxon>
        <taxon>Sedentaria</taxon>
        <taxon>Canalipalpata</taxon>
        <taxon>Sabellida</taxon>
        <taxon>Oweniida</taxon>
        <taxon>Oweniidae</taxon>
        <taxon>Owenia</taxon>
    </lineage>
</organism>
<proteinExistence type="inferred from homology"/>
<evidence type="ECO:0000313" key="16">
    <source>
        <dbReference type="Proteomes" id="UP000749559"/>
    </source>
</evidence>
<dbReference type="InterPro" id="IPR041805">
    <property type="entry name" value="ASMase/PPN1_MPP"/>
</dbReference>
<dbReference type="Gene3D" id="3.60.21.10">
    <property type="match status" value="1"/>
</dbReference>
<keyword evidence="6 12" id="KW-0732">Signal</keyword>
<dbReference type="Proteomes" id="UP000749559">
    <property type="component" value="Unassembled WGS sequence"/>
</dbReference>
<comment type="cofactor">
    <cofactor evidence="1">
        <name>Zn(2+)</name>
        <dbReference type="ChEBI" id="CHEBI:29105"/>
    </cofactor>
</comment>
<dbReference type="InterPro" id="IPR029052">
    <property type="entry name" value="Metallo-depent_PP-like"/>
</dbReference>
<dbReference type="EMBL" id="CAIIXF020000001">
    <property type="protein sequence ID" value="CAH1773028.1"/>
    <property type="molecule type" value="Genomic_DNA"/>
</dbReference>
<evidence type="ECO:0000256" key="10">
    <source>
        <dbReference type="SAM" id="MobiDB-lite"/>
    </source>
</evidence>
<accession>A0A8J1Y137</accession>
<evidence type="ECO:0000256" key="8">
    <source>
        <dbReference type="ARBA" id="ARBA00022833"/>
    </source>
</evidence>
<keyword evidence="8" id="KW-0862">Zinc</keyword>
<comment type="subcellular location">
    <subcellularLocation>
        <location evidence="2">Secreted</location>
    </subcellularLocation>
</comment>
<dbReference type="PANTHER" id="PTHR10340:SF57">
    <property type="entry name" value="METALLOPHOS DOMAIN-CONTAINING PROTEIN"/>
    <property type="match status" value="1"/>
</dbReference>
<keyword evidence="11" id="KW-0812">Transmembrane</keyword>
<dbReference type="InterPro" id="IPR045473">
    <property type="entry name" value="ASM_C"/>
</dbReference>
<dbReference type="Pfam" id="PF00149">
    <property type="entry name" value="Metallophos"/>
    <property type="match status" value="1"/>
</dbReference>
<feature type="transmembrane region" description="Helical" evidence="11">
    <location>
        <begin position="531"/>
        <end position="554"/>
    </location>
</feature>
<keyword evidence="11" id="KW-1133">Transmembrane helix</keyword>
<evidence type="ECO:0000259" key="13">
    <source>
        <dbReference type="Pfam" id="PF00149"/>
    </source>
</evidence>
<evidence type="ECO:0000256" key="9">
    <source>
        <dbReference type="ARBA" id="ARBA00023180"/>
    </source>
</evidence>
<evidence type="ECO:0000256" key="12">
    <source>
        <dbReference type="SAM" id="SignalP"/>
    </source>
</evidence>
<dbReference type="OrthoDB" id="348678at2759"/>
<evidence type="ECO:0000256" key="6">
    <source>
        <dbReference type="ARBA" id="ARBA00022729"/>
    </source>
</evidence>
<feature type="domain" description="Sphingomyelin phosphodiesterase C-terminal" evidence="14">
    <location>
        <begin position="318"/>
        <end position="451"/>
    </location>
</feature>
<comment type="caution">
    <text evidence="15">The sequence shown here is derived from an EMBL/GenBank/DDBJ whole genome shotgun (WGS) entry which is preliminary data.</text>
</comment>
<dbReference type="SUPFAM" id="SSF56300">
    <property type="entry name" value="Metallo-dependent phosphatases"/>
    <property type="match status" value="1"/>
</dbReference>
<evidence type="ECO:0000256" key="5">
    <source>
        <dbReference type="ARBA" id="ARBA00022723"/>
    </source>
</evidence>
<keyword evidence="7" id="KW-0378">Hydrolase</keyword>
<evidence type="ECO:0000256" key="3">
    <source>
        <dbReference type="ARBA" id="ARBA00008234"/>
    </source>
</evidence>
<evidence type="ECO:0000256" key="1">
    <source>
        <dbReference type="ARBA" id="ARBA00001947"/>
    </source>
</evidence>
<evidence type="ECO:0000259" key="14">
    <source>
        <dbReference type="Pfam" id="PF19272"/>
    </source>
</evidence>
<protein>
    <submittedName>
        <fullName evidence="15">Uncharacterized protein</fullName>
    </submittedName>
</protein>
<keyword evidence="4" id="KW-0964">Secreted</keyword>
<evidence type="ECO:0000256" key="2">
    <source>
        <dbReference type="ARBA" id="ARBA00004613"/>
    </source>
</evidence>
<dbReference type="Pfam" id="PF19272">
    <property type="entry name" value="ASMase_C"/>
    <property type="match status" value="1"/>
</dbReference>
<dbReference type="GO" id="GO:0008081">
    <property type="term" value="F:phosphoric diester hydrolase activity"/>
    <property type="evidence" value="ECO:0007669"/>
    <property type="project" value="TreeGrafter"/>
</dbReference>
<comment type="similarity">
    <text evidence="3">Belongs to the acid sphingomyelinase family.</text>
</comment>
<name>A0A8J1Y137_OWEFU</name>
<feature type="region of interest" description="Disordered" evidence="10">
    <location>
        <begin position="57"/>
        <end position="82"/>
    </location>
</feature>
<evidence type="ECO:0000256" key="7">
    <source>
        <dbReference type="ARBA" id="ARBA00022801"/>
    </source>
</evidence>
<dbReference type="GO" id="GO:0005615">
    <property type="term" value="C:extracellular space"/>
    <property type="evidence" value="ECO:0007669"/>
    <property type="project" value="TreeGrafter"/>
</dbReference>
<dbReference type="CDD" id="cd00842">
    <property type="entry name" value="MPP_ASMase"/>
    <property type="match status" value="1"/>
</dbReference>
<dbReference type="AlphaFoldDB" id="A0A8J1Y137"/>
<dbReference type="InterPro" id="IPR004843">
    <property type="entry name" value="Calcineurin-like_PHP"/>
</dbReference>
<gene>
    <name evidence="15" type="ORF">OFUS_LOCUS677</name>
</gene>
<evidence type="ECO:0000313" key="15">
    <source>
        <dbReference type="EMBL" id="CAH1773028.1"/>
    </source>
</evidence>
<evidence type="ECO:0000256" key="4">
    <source>
        <dbReference type="ARBA" id="ARBA00022525"/>
    </source>
</evidence>
<keyword evidence="9" id="KW-0325">Glycoprotein</keyword>
<keyword evidence="11" id="KW-0472">Membrane</keyword>
<reference evidence="15" key="1">
    <citation type="submission" date="2022-03" db="EMBL/GenBank/DDBJ databases">
        <authorList>
            <person name="Martin C."/>
        </authorList>
    </citation>
    <scope>NUCLEOTIDE SEQUENCE</scope>
</reference>
<evidence type="ECO:0000256" key="11">
    <source>
        <dbReference type="SAM" id="Phobius"/>
    </source>
</evidence>
<feature type="chain" id="PRO_5043859893" evidence="12">
    <location>
        <begin position="19"/>
        <end position="583"/>
    </location>
</feature>
<dbReference type="PANTHER" id="PTHR10340">
    <property type="entry name" value="SPHINGOMYELIN PHOSPHODIESTERASE"/>
    <property type="match status" value="1"/>
</dbReference>
<dbReference type="GO" id="GO:0046872">
    <property type="term" value="F:metal ion binding"/>
    <property type="evidence" value="ECO:0007669"/>
    <property type="project" value="UniProtKB-KW"/>
</dbReference>
<keyword evidence="5" id="KW-0479">Metal-binding</keyword>
<sequence>MYIKVNFVILWTVLIVKGQESTGTFWQITDIHLDPFYSEDGQVGNLCHKTSSYTIRKASSDPKSKSRSHGNTNENEPERPGMFGTYGCDSPSILVDSAVHAMKQFKSDADFIVWTGDNIGHVGSISSLEINKMIRNITDLIQYNFPNADIFPVLGNHDSVPYGQLPVKKKDPFYAKILRQSGWGKTFNDTDVVKDFKSGGYYSRLINPALRLVGLNTALYYNQDELSEGIDDPVGQFKWLAETLEKAKSSGEKVMIIGHVPPGTMERVRDLAFYYPDFNKKFLNLVTDYLDVIVTQVFGHIHLDSFRLYFGDDGIPKGSLFLGPSVTSFRAYAPTAVPNNPSVRLYTYNRDTGEILDIHQYYLDLAKANEKKSAEWLLEYQATKAYNIPDLSPKSLDLLLQSFKKRKSERFSKYYKYNAVSYDTGIPCVRNACKATHICSISHLDYDEYNKYFESSLSSEERSVDTSRNKLNHSMELEKLPVFHSNNIHSFGQVLMAVNIPEEASTGQSTLDSSTPHPHHHHHHQKHVPGYMVIVIIALVVIVIILFTIVTLMCMHNRRAYLAGPRYVLVKPSHQSYGSIMDA</sequence>